<dbReference type="Pfam" id="PF01554">
    <property type="entry name" value="MatE"/>
    <property type="match status" value="1"/>
</dbReference>
<feature type="transmembrane region" description="Helical" evidence="6">
    <location>
        <begin position="38"/>
        <end position="60"/>
    </location>
</feature>
<feature type="transmembrane region" description="Helical" evidence="6">
    <location>
        <begin position="257"/>
        <end position="278"/>
    </location>
</feature>
<evidence type="ECO:0000313" key="8">
    <source>
        <dbReference type="Proteomes" id="UP000253769"/>
    </source>
</evidence>
<dbReference type="InterPro" id="IPR002528">
    <property type="entry name" value="MATE_fam"/>
</dbReference>
<feature type="transmembrane region" description="Helical" evidence="6">
    <location>
        <begin position="182"/>
        <end position="200"/>
    </location>
</feature>
<accession>A0A369WLN0</accession>
<feature type="transmembrane region" description="Helical" evidence="6">
    <location>
        <begin position="149"/>
        <end position="170"/>
    </location>
</feature>
<evidence type="ECO:0000256" key="5">
    <source>
        <dbReference type="ARBA" id="ARBA00023136"/>
    </source>
</evidence>
<feature type="transmembrane region" description="Helical" evidence="6">
    <location>
        <begin position="121"/>
        <end position="142"/>
    </location>
</feature>
<evidence type="ECO:0000256" key="3">
    <source>
        <dbReference type="ARBA" id="ARBA00022692"/>
    </source>
</evidence>
<feature type="transmembrane region" description="Helical" evidence="6">
    <location>
        <begin position="336"/>
        <end position="358"/>
    </location>
</feature>
<evidence type="ECO:0000313" key="7">
    <source>
        <dbReference type="EMBL" id="RDE22980.1"/>
    </source>
</evidence>
<keyword evidence="2" id="KW-1003">Cell membrane</keyword>
<comment type="subcellular location">
    <subcellularLocation>
        <location evidence="1">Cell membrane</location>
        <topology evidence="1">Multi-pass membrane protein</topology>
    </subcellularLocation>
</comment>
<evidence type="ECO:0000256" key="1">
    <source>
        <dbReference type="ARBA" id="ARBA00004651"/>
    </source>
</evidence>
<keyword evidence="4 6" id="KW-1133">Transmembrane helix</keyword>
<dbReference type="RefSeq" id="WP_114695615.1">
    <property type="nucleotide sequence ID" value="NZ_QQOH01000002.1"/>
</dbReference>
<feature type="transmembrane region" description="Helical" evidence="6">
    <location>
        <begin position="220"/>
        <end position="237"/>
    </location>
</feature>
<organism evidence="7 8">
    <name type="scientific">Motiliproteus coralliicola</name>
    <dbReference type="NCBI Taxonomy" id="2283196"/>
    <lineage>
        <taxon>Bacteria</taxon>
        <taxon>Pseudomonadati</taxon>
        <taxon>Pseudomonadota</taxon>
        <taxon>Gammaproteobacteria</taxon>
        <taxon>Oceanospirillales</taxon>
        <taxon>Oceanospirillaceae</taxon>
        <taxon>Motiliproteus</taxon>
    </lineage>
</organism>
<dbReference type="EMBL" id="QQOH01000002">
    <property type="protein sequence ID" value="RDE22980.1"/>
    <property type="molecule type" value="Genomic_DNA"/>
</dbReference>
<dbReference type="InterPro" id="IPR050833">
    <property type="entry name" value="Poly_Biosynth_Transport"/>
</dbReference>
<protein>
    <submittedName>
        <fullName evidence="7">Uncharacterized protein</fullName>
    </submittedName>
</protein>
<dbReference type="GO" id="GO:0015297">
    <property type="term" value="F:antiporter activity"/>
    <property type="evidence" value="ECO:0007669"/>
    <property type="project" value="InterPro"/>
</dbReference>
<dbReference type="Proteomes" id="UP000253769">
    <property type="component" value="Unassembled WGS sequence"/>
</dbReference>
<keyword evidence="3 6" id="KW-0812">Transmembrane</keyword>
<evidence type="ECO:0000256" key="4">
    <source>
        <dbReference type="ARBA" id="ARBA00022989"/>
    </source>
</evidence>
<name>A0A369WLN0_9GAMM</name>
<keyword evidence="5 6" id="KW-0472">Membrane</keyword>
<dbReference type="GO" id="GO:0005886">
    <property type="term" value="C:plasma membrane"/>
    <property type="evidence" value="ECO:0007669"/>
    <property type="project" value="UniProtKB-SubCell"/>
</dbReference>
<sequence>MRTALSLALVSAIALALGKGTALIAKVILARTFSDADYGLFNVFLSLTSMLSIVAVIGLPKGVVGYYPRLATKTDAQALRGMVFYPPAAVVAASVIIAGTYQVLMQLGFAIDFQLQPKHWLIVAWTLPAQALILLFGHLLLASGRSTSYVVSSQLLFNGLFLVGVALLAWKEGQSLDALLNLYAFFSWVVVLLLAAWCLWVMKLDGWLDAWAAKLPPGEFWRYSFTLLLSMLCYVALGNVDRLMLIGWVRAGDVADYSVAFTVAATLPLMLLLVDAYLTPKLSSAFAAAAVEDAVGFYQRCNRLLALGASIVVVLFVVFAKPLLSLFDETYIRAESLLLILLLGEYINVLFGTSGRMLQLGGAQSREAQLVAVMVAFNVGLNFLLIPAYGVLGAVWATCLTRVLHALAKSWQIYLKWGATAWGEHWLWVSAVCCGTCTLLLVSTLA</sequence>
<keyword evidence="8" id="KW-1185">Reference proteome</keyword>
<dbReference type="GO" id="GO:0042910">
    <property type="term" value="F:xenobiotic transmembrane transporter activity"/>
    <property type="evidence" value="ECO:0007669"/>
    <property type="project" value="InterPro"/>
</dbReference>
<reference evidence="7 8" key="1">
    <citation type="submission" date="2018-07" db="EMBL/GenBank/DDBJ databases">
        <title>Motiliproteus coralliicola sp. nov., a bacterium isolated from Coral.</title>
        <authorList>
            <person name="Wang G."/>
        </authorList>
    </citation>
    <scope>NUCLEOTIDE SEQUENCE [LARGE SCALE GENOMIC DNA]</scope>
    <source>
        <strain evidence="7 8">C34</strain>
    </source>
</reference>
<proteinExistence type="predicted"/>
<evidence type="ECO:0000256" key="2">
    <source>
        <dbReference type="ARBA" id="ARBA00022475"/>
    </source>
</evidence>
<dbReference type="PANTHER" id="PTHR30250:SF11">
    <property type="entry name" value="O-ANTIGEN TRANSPORTER-RELATED"/>
    <property type="match status" value="1"/>
</dbReference>
<feature type="transmembrane region" description="Helical" evidence="6">
    <location>
        <begin position="370"/>
        <end position="397"/>
    </location>
</feature>
<dbReference type="OrthoDB" id="103403at2"/>
<dbReference type="AlphaFoldDB" id="A0A369WLN0"/>
<gene>
    <name evidence="7" type="ORF">DV711_10565</name>
</gene>
<comment type="caution">
    <text evidence="7">The sequence shown here is derived from an EMBL/GenBank/DDBJ whole genome shotgun (WGS) entry which is preliminary data.</text>
</comment>
<evidence type="ECO:0000256" key="6">
    <source>
        <dbReference type="SAM" id="Phobius"/>
    </source>
</evidence>
<feature type="transmembrane region" description="Helical" evidence="6">
    <location>
        <begin position="81"/>
        <end position="101"/>
    </location>
</feature>
<dbReference type="PANTHER" id="PTHR30250">
    <property type="entry name" value="PST FAMILY PREDICTED COLANIC ACID TRANSPORTER"/>
    <property type="match status" value="1"/>
</dbReference>
<feature type="transmembrane region" description="Helical" evidence="6">
    <location>
        <begin position="304"/>
        <end position="324"/>
    </location>
</feature>
<feature type="transmembrane region" description="Helical" evidence="6">
    <location>
        <begin position="425"/>
        <end position="445"/>
    </location>
</feature>